<sequence>MLPDSSDETRKPQPVALAGLGKQIKQQPHFERWKAQNQGQRLRPLYEFPRVVTGKDYRPQTPPRHQGETAQQMPYYSELTGFEQKLYEVLPGFSQSTVGQALAKFSEGWAGKALGYIDVLAEGAERTSSLAAQFWNANSPEERDELTRNLKSAWYAGGLGADMTNLPTFDYDDNGRVTGVSIPDVLPGGAGLTRARQDIQALVDGGATHSEALQQVKSTYYEDLGALQIRAQLYDTYFHVIADPLNYILPAIKPIERIKTLAYFAGSKKWADASIDAARGVLKVGDNLPDIIKVGKGIGYTGDALKAFDKAADAGDIGKLTKMIGKSLDDVGLTSMERIALNITGGKDPFKVPATRWEKFYDKMPWRLTPESRAYEYITVIQDNVGKYIVEGLDDPYDIYNSIARVAAGAVGPELGHAFLTIEGRAVQGALKGFEAEVLALLGDFKTLENERGLLSTIAQAAGKSPEEIMGLMKTGDFAAVSKLSKVPVDELEVLVKMLDGKPFSTKMFKLETMGRLAEWTGKQGALMFGVKQRGLVQKLAQAVKSAETLAFLRINPGYMIRNVLNNEMTLIARGAGISLDDLNRAGKFFDLEMEPFRFSTGFGAAGDVYATAADRGGAAINDMMKGERGMLDTFTSWVSSKKPFGKFDMGDISSKMEASASRRAFTTSYIRAWEGHWKPGKAFDELSSYLPTDVQETIATKLGEEWIRGIENKVASARTPAELKKIYSDNLNISVNNILDEATAELGYDVSKSMPPEFLATIRDGLEEAAQNGTVREFMSGVRNKLTANLEESMPRVLK</sequence>
<evidence type="ECO:0000313" key="1">
    <source>
        <dbReference type="EMBL" id="KKM25209.1"/>
    </source>
</evidence>
<feature type="non-terminal residue" evidence="1">
    <location>
        <position position="800"/>
    </location>
</feature>
<comment type="caution">
    <text evidence="1">The sequence shown here is derived from an EMBL/GenBank/DDBJ whole genome shotgun (WGS) entry which is preliminary data.</text>
</comment>
<gene>
    <name evidence="1" type="ORF">LCGC14_1597280</name>
</gene>
<name>A0A0F9IYL8_9ZZZZ</name>
<dbReference type="EMBL" id="LAZR01012761">
    <property type="protein sequence ID" value="KKM25209.1"/>
    <property type="molecule type" value="Genomic_DNA"/>
</dbReference>
<protein>
    <submittedName>
        <fullName evidence="1">Uncharacterized protein</fullName>
    </submittedName>
</protein>
<accession>A0A0F9IYL8</accession>
<dbReference type="AlphaFoldDB" id="A0A0F9IYL8"/>
<reference evidence="1" key="1">
    <citation type="journal article" date="2015" name="Nature">
        <title>Complex archaea that bridge the gap between prokaryotes and eukaryotes.</title>
        <authorList>
            <person name="Spang A."/>
            <person name="Saw J.H."/>
            <person name="Jorgensen S.L."/>
            <person name="Zaremba-Niedzwiedzka K."/>
            <person name="Martijn J."/>
            <person name="Lind A.E."/>
            <person name="van Eijk R."/>
            <person name="Schleper C."/>
            <person name="Guy L."/>
            <person name="Ettema T.J."/>
        </authorList>
    </citation>
    <scope>NUCLEOTIDE SEQUENCE</scope>
</reference>
<organism evidence="1">
    <name type="scientific">marine sediment metagenome</name>
    <dbReference type="NCBI Taxonomy" id="412755"/>
    <lineage>
        <taxon>unclassified sequences</taxon>
        <taxon>metagenomes</taxon>
        <taxon>ecological metagenomes</taxon>
    </lineage>
</organism>
<proteinExistence type="predicted"/>